<dbReference type="Gene3D" id="1.10.357.140">
    <property type="entry name" value="UbiA prenyltransferase"/>
    <property type="match status" value="1"/>
</dbReference>
<dbReference type="Pfam" id="PF12710">
    <property type="entry name" value="HAD"/>
    <property type="match status" value="1"/>
</dbReference>
<feature type="transmembrane region" description="Helical" evidence="6">
    <location>
        <begin position="453"/>
        <end position="476"/>
    </location>
</feature>
<comment type="caution">
    <text evidence="7">The sequence shown here is derived from an EMBL/GenBank/DDBJ whole genome shotgun (WGS) entry which is preliminary data.</text>
</comment>
<evidence type="ECO:0000313" key="7">
    <source>
        <dbReference type="EMBL" id="TNM61269.1"/>
    </source>
</evidence>
<feature type="transmembrane region" description="Helical" evidence="6">
    <location>
        <begin position="201"/>
        <end position="218"/>
    </location>
</feature>
<dbReference type="GO" id="GO:0016765">
    <property type="term" value="F:transferase activity, transferring alkyl or aryl (other than methyl) groups"/>
    <property type="evidence" value="ECO:0007669"/>
    <property type="project" value="InterPro"/>
</dbReference>
<dbReference type="NCBIfam" id="NF006088">
    <property type="entry name" value="PRK08238.1"/>
    <property type="match status" value="1"/>
</dbReference>
<evidence type="ECO:0000256" key="1">
    <source>
        <dbReference type="ARBA" id="ARBA00004141"/>
    </source>
</evidence>
<comment type="subcellular location">
    <subcellularLocation>
        <location evidence="1">Membrane</location>
        <topology evidence="1">Multi-pass membrane protein</topology>
    </subcellularLocation>
</comment>
<keyword evidence="4 6" id="KW-1133">Transmembrane helix</keyword>
<dbReference type="PANTHER" id="PTHR11048">
    <property type="entry name" value="PRENYLTRANSFERASES"/>
    <property type="match status" value="1"/>
</dbReference>
<dbReference type="RefSeq" id="WP_139678438.1">
    <property type="nucleotide sequence ID" value="NZ_VDMN01000006.1"/>
</dbReference>
<evidence type="ECO:0000256" key="2">
    <source>
        <dbReference type="ARBA" id="ARBA00022475"/>
    </source>
</evidence>
<protein>
    <submittedName>
        <fullName evidence="7">UbiA family prenyltransferase</fullName>
    </submittedName>
</protein>
<feature type="transmembrane region" description="Helical" evidence="6">
    <location>
        <begin position="390"/>
        <end position="411"/>
    </location>
</feature>
<gene>
    <name evidence="7" type="ORF">FHP24_22250</name>
</gene>
<feature type="transmembrane region" description="Helical" evidence="6">
    <location>
        <begin position="343"/>
        <end position="361"/>
    </location>
</feature>
<dbReference type="OrthoDB" id="9803632at2"/>
<dbReference type="Proteomes" id="UP000311605">
    <property type="component" value="Unassembled WGS sequence"/>
</dbReference>
<dbReference type="InterPro" id="IPR023214">
    <property type="entry name" value="HAD_sf"/>
</dbReference>
<keyword evidence="2" id="KW-1003">Cell membrane</keyword>
<dbReference type="InterPro" id="IPR044878">
    <property type="entry name" value="UbiA_sf"/>
</dbReference>
<reference evidence="7 8" key="1">
    <citation type="submission" date="2019-06" db="EMBL/GenBank/DDBJ databases">
        <title>The draft genome of Rhizobium smilacinae PTYR-5.</title>
        <authorList>
            <person name="Liu L."/>
            <person name="Li L."/>
            <person name="Zhang X."/>
        </authorList>
    </citation>
    <scope>NUCLEOTIDE SEQUENCE [LARGE SCALE GENOMIC DNA]</scope>
    <source>
        <strain evidence="7 8">PTYR-5</strain>
    </source>
</reference>
<dbReference type="InterPro" id="IPR036412">
    <property type="entry name" value="HAD-like_sf"/>
</dbReference>
<feature type="transmembrane region" description="Helical" evidence="6">
    <location>
        <begin position="293"/>
        <end position="312"/>
    </location>
</feature>
<organism evidence="7 8">
    <name type="scientific">Aliirhizobium smilacinae</name>
    <dbReference type="NCBI Taxonomy" id="1395944"/>
    <lineage>
        <taxon>Bacteria</taxon>
        <taxon>Pseudomonadati</taxon>
        <taxon>Pseudomonadota</taxon>
        <taxon>Alphaproteobacteria</taxon>
        <taxon>Hyphomicrobiales</taxon>
        <taxon>Rhizobiaceae</taxon>
        <taxon>Aliirhizobium</taxon>
    </lineage>
</organism>
<dbReference type="Pfam" id="PF01040">
    <property type="entry name" value="UbiA"/>
    <property type="match status" value="1"/>
</dbReference>
<keyword evidence="5 6" id="KW-0472">Membrane</keyword>
<dbReference type="SUPFAM" id="SSF56784">
    <property type="entry name" value="HAD-like"/>
    <property type="match status" value="1"/>
</dbReference>
<dbReference type="GO" id="GO:0005886">
    <property type="term" value="C:plasma membrane"/>
    <property type="evidence" value="ECO:0007669"/>
    <property type="project" value="TreeGrafter"/>
</dbReference>
<keyword evidence="8" id="KW-1185">Reference proteome</keyword>
<dbReference type="PANTHER" id="PTHR11048:SF5">
    <property type="entry name" value="DECAPRENYL-PHOSPHATE PHOSPHORIBOSYLTRANSFERASE"/>
    <property type="match status" value="1"/>
</dbReference>
<evidence type="ECO:0000256" key="4">
    <source>
        <dbReference type="ARBA" id="ARBA00022989"/>
    </source>
</evidence>
<dbReference type="AlphaFoldDB" id="A0A5C4XDD0"/>
<evidence type="ECO:0000313" key="8">
    <source>
        <dbReference type="Proteomes" id="UP000311605"/>
    </source>
</evidence>
<dbReference type="CDD" id="cd13963">
    <property type="entry name" value="PT_UbiA_2"/>
    <property type="match status" value="1"/>
</dbReference>
<feature type="transmembrane region" description="Helical" evidence="6">
    <location>
        <begin position="317"/>
        <end position="337"/>
    </location>
</feature>
<dbReference type="Gene3D" id="3.40.50.1000">
    <property type="entry name" value="HAD superfamily/HAD-like"/>
    <property type="match status" value="1"/>
</dbReference>
<feature type="transmembrane region" description="Helical" evidence="6">
    <location>
        <begin position="263"/>
        <end position="287"/>
    </location>
</feature>
<keyword evidence="3 6" id="KW-0812">Transmembrane</keyword>
<dbReference type="InterPro" id="IPR039653">
    <property type="entry name" value="Prenyltransferase"/>
</dbReference>
<evidence type="ECO:0000256" key="6">
    <source>
        <dbReference type="SAM" id="Phobius"/>
    </source>
</evidence>
<keyword evidence="7" id="KW-0808">Transferase</keyword>
<feature type="transmembrane region" description="Helical" evidence="6">
    <location>
        <begin position="224"/>
        <end position="243"/>
    </location>
</feature>
<sequence>MNVRLHNIVDIPLAVDLDGTLISTDLLWESVFQLLRANPLYLFLLPVWLFSGKARLKTEIARRVTLDASHLPYREDFVSYLRAERVRGRELILVTAAAEPFAKAVAAHLGLFSAVYHTDETTNLAAHNKAALLAKIYGPQGFDYAGNDRADIAVFQTARCAIVVAPDAAADRYQKVHSSMRFDAKRASIKTYIKMLRVHQWLKNFLVFASPVLAHTVFQLETFIATTLALVAFSFSASAIYIINDILDLPLDRQHPTKRNRPFASGAISIPYGLLVSALLLVATAAICSLLPLQFAAVIVLYLVVTTAYSLAIKRMLLIDVLCLAGLYALRILGGKAATDLPLSFWLIAFGLFFFLSLALVKRYVELRYTTVDVGDRIAGRGYRPEDIHIVAQSGVSSAFAAAMVLALYIQSEDIRALYPEPWVIWPLVPMVLYINVRIWILAHRKELDDDPVVFIATDWRSQLVIAIGVMLFIAASVL</sequence>
<feature type="transmembrane region" description="Helical" evidence="6">
    <location>
        <begin position="423"/>
        <end position="441"/>
    </location>
</feature>
<proteinExistence type="predicted"/>
<accession>A0A5C4XDD0</accession>
<dbReference type="GO" id="GO:0009247">
    <property type="term" value="P:glycolipid biosynthetic process"/>
    <property type="evidence" value="ECO:0007669"/>
    <property type="project" value="TreeGrafter"/>
</dbReference>
<dbReference type="InterPro" id="IPR000537">
    <property type="entry name" value="UbiA_prenyltransferase"/>
</dbReference>
<evidence type="ECO:0000256" key="5">
    <source>
        <dbReference type="ARBA" id="ARBA00023136"/>
    </source>
</evidence>
<evidence type="ECO:0000256" key="3">
    <source>
        <dbReference type="ARBA" id="ARBA00022692"/>
    </source>
</evidence>
<dbReference type="EMBL" id="VDMN01000006">
    <property type="protein sequence ID" value="TNM61269.1"/>
    <property type="molecule type" value="Genomic_DNA"/>
</dbReference>
<name>A0A5C4XDD0_9HYPH</name>